<evidence type="ECO:0000313" key="1">
    <source>
        <dbReference type="EMBL" id="QHN39942.1"/>
    </source>
</evidence>
<proteinExistence type="predicted"/>
<name>A0A857KN51_9ACTN</name>
<dbReference type="AlphaFoldDB" id="A0A857KN51"/>
<sequence length="199" mass="21117">MTDIVIPLATGAAALDELDRVDWESLAHAYGIGRGDDDAPHTDVAGSLRGLSITDPDHEPQCGTGTTVGETSAFDDAIYLLYGNIWHQGTIYQATAYAVPFLVAYAAGDNTPQQQRRSIIELLAFIGIASSFEAPEGYYAGSWGSTNVGPNTRAAIATSADRLRPMADDPELRPVIDALLRLPDNPEQAATALSALVDD</sequence>
<organism evidence="1">
    <name type="scientific">Gordonia amarae</name>
    <dbReference type="NCBI Taxonomy" id="36821"/>
    <lineage>
        <taxon>Bacteria</taxon>
        <taxon>Bacillati</taxon>
        <taxon>Actinomycetota</taxon>
        <taxon>Actinomycetes</taxon>
        <taxon>Mycobacteriales</taxon>
        <taxon>Gordoniaceae</taxon>
        <taxon>Gordonia</taxon>
    </lineage>
</organism>
<protein>
    <submittedName>
        <fullName evidence="1">Uncharacterized protein</fullName>
    </submittedName>
</protein>
<dbReference type="RefSeq" id="WP_213263112.1">
    <property type="nucleotide sequence ID" value="NZ_CP045804.1"/>
</dbReference>
<reference evidence="1" key="1">
    <citation type="journal article" date="2021" name="Nat. Microbiol.">
        <title>Cocultivation of an ultrasmall environmental parasitic bacterium with lytic ability against bacteria associated with wastewater foams.</title>
        <authorList>
            <person name="Batinovic S."/>
            <person name="Rose J.J.A."/>
            <person name="Ratcliffe J."/>
            <person name="Seviour R.J."/>
            <person name="Petrovski S."/>
        </authorList>
    </citation>
    <scope>NUCLEOTIDE SEQUENCE</scope>
    <source>
        <strain evidence="1">CON44</strain>
    </source>
</reference>
<accession>A0A857KN51</accession>
<gene>
    <name evidence="1" type="ORF">GII30_12945</name>
</gene>
<dbReference type="EMBL" id="CP045810">
    <property type="protein sequence ID" value="QHN39942.1"/>
    <property type="molecule type" value="Genomic_DNA"/>
</dbReference>